<gene>
    <name evidence="2" type="ORF">ODALV1_LOCUS30754</name>
</gene>
<feature type="compositionally biased region" description="Basic and acidic residues" evidence="1">
    <location>
        <begin position="125"/>
        <end position="138"/>
    </location>
</feature>
<feature type="region of interest" description="Disordered" evidence="1">
    <location>
        <begin position="62"/>
        <end position="152"/>
    </location>
</feature>
<reference evidence="2 3" key="1">
    <citation type="submission" date="2024-08" db="EMBL/GenBank/DDBJ databases">
        <authorList>
            <person name="Cucini C."/>
            <person name="Frati F."/>
        </authorList>
    </citation>
    <scope>NUCLEOTIDE SEQUENCE [LARGE SCALE GENOMIC DNA]</scope>
</reference>
<name>A0ABP1S7Z6_9HEXA</name>
<keyword evidence="3" id="KW-1185">Reference proteome</keyword>
<protein>
    <submittedName>
        <fullName evidence="2">Uncharacterized protein</fullName>
    </submittedName>
</protein>
<evidence type="ECO:0000313" key="3">
    <source>
        <dbReference type="Proteomes" id="UP001642540"/>
    </source>
</evidence>
<accession>A0ABP1S7Z6</accession>
<dbReference type="EMBL" id="CAXLJM020000164">
    <property type="protein sequence ID" value="CAL8146250.1"/>
    <property type="molecule type" value="Genomic_DNA"/>
</dbReference>
<evidence type="ECO:0000256" key="1">
    <source>
        <dbReference type="SAM" id="MobiDB-lite"/>
    </source>
</evidence>
<dbReference type="Proteomes" id="UP001642540">
    <property type="component" value="Unassembled WGS sequence"/>
</dbReference>
<sequence length="152" mass="17525">MILLIFRRVSLEVFHNFIRSDPCPALVIDANDPRFEKFAQPLDNKKPLLYTMLPARTRTGGAKLILANTNSPKISERTQTSKKQPAHDQQKLMPTTLEKFRLQQRTSKQATGNERNTKSQAATVFKDDRQSPEKEQEKFKKRTRPAVLNKSF</sequence>
<feature type="compositionally biased region" description="Polar residues" evidence="1">
    <location>
        <begin position="67"/>
        <end position="83"/>
    </location>
</feature>
<evidence type="ECO:0000313" key="2">
    <source>
        <dbReference type="EMBL" id="CAL8146250.1"/>
    </source>
</evidence>
<proteinExistence type="predicted"/>
<comment type="caution">
    <text evidence="2">The sequence shown here is derived from an EMBL/GenBank/DDBJ whole genome shotgun (WGS) entry which is preliminary data.</text>
</comment>
<feature type="compositionally biased region" description="Polar residues" evidence="1">
    <location>
        <begin position="103"/>
        <end position="122"/>
    </location>
</feature>
<organism evidence="2 3">
    <name type="scientific">Orchesella dallaii</name>
    <dbReference type="NCBI Taxonomy" id="48710"/>
    <lineage>
        <taxon>Eukaryota</taxon>
        <taxon>Metazoa</taxon>
        <taxon>Ecdysozoa</taxon>
        <taxon>Arthropoda</taxon>
        <taxon>Hexapoda</taxon>
        <taxon>Collembola</taxon>
        <taxon>Entomobryomorpha</taxon>
        <taxon>Entomobryoidea</taxon>
        <taxon>Orchesellidae</taxon>
        <taxon>Orchesellinae</taxon>
        <taxon>Orchesella</taxon>
    </lineage>
</organism>